<evidence type="ECO:0000313" key="2">
    <source>
        <dbReference type="EMBL" id="SCW32569.1"/>
    </source>
</evidence>
<gene>
    <name evidence="2" type="ORF">SAMN02927928_0437</name>
</gene>
<keyword evidence="1" id="KW-0812">Transmembrane</keyword>
<dbReference type="InterPro" id="IPR021440">
    <property type="entry name" value="DUF3089"/>
</dbReference>
<name>A0A1G4PKD4_9CAUL</name>
<proteinExistence type="predicted"/>
<dbReference type="EMBL" id="FMTS01000001">
    <property type="protein sequence ID" value="SCW32569.1"/>
    <property type="molecule type" value="Genomic_DNA"/>
</dbReference>
<dbReference type="InterPro" id="IPR029058">
    <property type="entry name" value="AB_hydrolase_fold"/>
</dbReference>
<evidence type="ECO:0000256" key="1">
    <source>
        <dbReference type="SAM" id="Phobius"/>
    </source>
</evidence>
<dbReference type="Proteomes" id="UP000199150">
    <property type="component" value="Unassembled WGS sequence"/>
</dbReference>
<dbReference type="Pfam" id="PF11288">
    <property type="entry name" value="DUF3089"/>
    <property type="match status" value="1"/>
</dbReference>
<feature type="transmembrane region" description="Helical" evidence="1">
    <location>
        <begin position="12"/>
        <end position="30"/>
    </location>
</feature>
<keyword evidence="1" id="KW-0472">Membrane</keyword>
<dbReference type="SUPFAM" id="SSF53474">
    <property type="entry name" value="alpha/beta-Hydrolases"/>
    <property type="match status" value="1"/>
</dbReference>
<sequence length="372" mass="41411">MWKQILQKRRLSLLIGLLVGGFLALAFLYLQNDIHRNYLDPKIPFQIYHPPAAPDYTKGDGWYLNPAHYYADPRKVDVFFVHGTSYNGGDQWLGSTTSNAIKAEVQRVQLPNYAAPFAIMGNVYAPKYRQGSLFTQLNLKEDSREARQFAYRDVSAAFTEFLKVRRGGRGFVIVGLEQGGVLASRLVRDVVANDPELKSQLVTAYFLETLVPESQFGVTAPTPACLSRRQVGCIVSYVSINSGRPDVALQVLQKAVYWQGETLQPMGSRKGVCVNPLNGTATDDEVDARHSQGATNATGLEWGTEPALSVRKISAHCLGGLLFVDKPKSPSFKDDGTWEDQRKVNSYNLFYGDLQADIQTRWQLFEATPPPV</sequence>
<reference evidence="3" key="1">
    <citation type="submission" date="2016-10" db="EMBL/GenBank/DDBJ databases">
        <authorList>
            <person name="Varghese N."/>
            <person name="Submissions S."/>
        </authorList>
    </citation>
    <scope>NUCLEOTIDE SEQUENCE [LARGE SCALE GENOMIC DNA]</scope>
    <source>
        <strain evidence="3">CGMCC 1.3431</strain>
    </source>
</reference>
<evidence type="ECO:0000313" key="3">
    <source>
        <dbReference type="Proteomes" id="UP000199150"/>
    </source>
</evidence>
<keyword evidence="1" id="KW-1133">Transmembrane helix</keyword>
<dbReference type="AlphaFoldDB" id="A0A1G4PKD4"/>
<protein>
    <recommendedName>
        <fullName evidence="4">DUF3089 domain-containing protein</fullName>
    </recommendedName>
</protein>
<keyword evidence="3" id="KW-1185">Reference proteome</keyword>
<organism evidence="2 3">
    <name type="scientific">Asticcacaulis taihuensis</name>
    <dbReference type="NCBI Taxonomy" id="260084"/>
    <lineage>
        <taxon>Bacteria</taxon>
        <taxon>Pseudomonadati</taxon>
        <taxon>Pseudomonadota</taxon>
        <taxon>Alphaproteobacteria</taxon>
        <taxon>Caulobacterales</taxon>
        <taxon>Caulobacteraceae</taxon>
        <taxon>Asticcacaulis</taxon>
    </lineage>
</organism>
<dbReference type="OrthoDB" id="9794645at2"/>
<dbReference type="STRING" id="260084.SAMN02927928_0437"/>
<evidence type="ECO:0008006" key="4">
    <source>
        <dbReference type="Google" id="ProtNLM"/>
    </source>
</evidence>
<accession>A0A1G4PKD4</accession>